<gene>
    <name evidence="1" type="ORF">FRY97_18495</name>
</gene>
<keyword evidence="2" id="KW-1185">Reference proteome</keyword>
<dbReference type="RefSeq" id="WP_147169057.1">
    <property type="nucleotide sequence ID" value="NZ_VOOR01000053.1"/>
</dbReference>
<evidence type="ECO:0000313" key="1">
    <source>
        <dbReference type="EMBL" id="TXB61583.1"/>
    </source>
</evidence>
<dbReference type="Proteomes" id="UP000321580">
    <property type="component" value="Unassembled WGS sequence"/>
</dbReference>
<comment type="caution">
    <text evidence="1">The sequence shown here is derived from an EMBL/GenBank/DDBJ whole genome shotgun (WGS) entry which is preliminary data.</text>
</comment>
<organism evidence="1 2">
    <name type="scientific">Phaeodactylibacter luteus</name>
    <dbReference type="NCBI Taxonomy" id="1564516"/>
    <lineage>
        <taxon>Bacteria</taxon>
        <taxon>Pseudomonadati</taxon>
        <taxon>Bacteroidota</taxon>
        <taxon>Saprospiria</taxon>
        <taxon>Saprospirales</taxon>
        <taxon>Haliscomenobacteraceae</taxon>
        <taxon>Phaeodactylibacter</taxon>
    </lineage>
</organism>
<sequence length="182" mass="21081">MKNKFLLLTWLLAVPLLWPGCDKPNDCPELKLPPLTTEGLNTFGCVIDGEVWVPHVDWQLIQTPLDFGEITVVHHEEVNHFYIRVDRRPNGECDETDQVIHIGLNIKEINESDDSLIGSASFNDWNTGNWQYRLDTTVSRVVDIHKFDLDERILSGTFSFDFKDYGTDEVREVRDGRFDLKF</sequence>
<evidence type="ECO:0000313" key="2">
    <source>
        <dbReference type="Proteomes" id="UP000321580"/>
    </source>
</evidence>
<dbReference type="EMBL" id="VOOR01000053">
    <property type="protein sequence ID" value="TXB61583.1"/>
    <property type="molecule type" value="Genomic_DNA"/>
</dbReference>
<dbReference type="OrthoDB" id="949867at2"/>
<protein>
    <submittedName>
        <fullName evidence="1">Uncharacterized protein</fullName>
    </submittedName>
</protein>
<accession>A0A5C6RHL0</accession>
<reference evidence="1 2" key="1">
    <citation type="submission" date="2019-08" db="EMBL/GenBank/DDBJ databases">
        <title>Genome of Phaeodactylibacter luteus.</title>
        <authorList>
            <person name="Bowman J.P."/>
        </authorList>
    </citation>
    <scope>NUCLEOTIDE SEQUENCE [LARGE SCALE GENOMIC DNA]</scope>
    <source>
        <strain evidence="1 2">KCTC 42180</strain>
    </source>
</reference>
<dbReference type="AlphaFoldDB" id="A0A5C6RHL0"/>
<name>A0A5C6RHL0_9BACT</name>
<proteinExistence type="predicted"/>